<protein>
    <submittedName>
        <fullName evidence="7">O-antigen ligase family protein</fullName>
    </submittedName>
</protein>
<name>A0A850H2G2_9SPHN</name>
<reference evidence="7 8" key="1">
    <citation type="submission" date="2020-06" db="EMBL/GenBank/DDBJ databases">
        <title>Altererythrobacter sp. HHU K3-1.</title>
        <authorList>
            <person name="Zhang D."/>
            <person name="Xue H."/>
        </authorList>
    </citation>
    <scope>NUCLEOTIDE SEQUENCE [LARGE SCALE GENOMIC DNA]</scope>
    <source>
        <strain evidence="7 8">HHU K3-1</strain>
    </source>
</reference>
<feature type="transmembrane region" description="Helical" evidence="5">
    <location>
        <begin position="154"/>
        <end position="177"/>
    </location>
</feature>
<accession>A0A850H2G2</accession>
<feature type="domain" description="O-antigen ligase-related" evidence="6">
    <location>
        <begin position="235"/>
        <end position="382"/>
    </location>
</feature>
<evidence type="ECO:0000256" key="3">
    <source>
        <dbReference type="ARBA" id="ARBA00022989"/>
    </source>
</evidence>
<dbReference type="PANTHER" id="PTHR37422">
    <property type="entry name" value="TEICHURONIC ACID BIOSYNTHESIS PROTEIN TUAE"/>
    <property type="match status" value="1"/>
</dbReference>
<feature type="transmembrane region" description="Helical" evidence="5">
    <location>
        <begin position="66"/>
        <end position="86"/>
    </location>
</feature>
<evidence type="ECO:0000259" key="6">
    <source>
        <dbReference type="Pfam" id="PF04932"/>
    </source>
</evidence>
<dbReference type="GO" id="GO:0016020">
    <property type="term" value="C:membrane"/>
    <property type="evidence" value="ECO:0007669"/>
    <property type="project" value="UniProtKB-SubCell"/>
</dbReference>
<evidence type="ECO:0000256" key="5">
    <source>
        <dbReference type="SAM" id="Phobius"/>
    </source>
</evidence>
<dbReference type="Proteomes" id="UP000561438">
    <property type="component" value="Unassembled WGS sequence"/>
</dbReference>
<gene>
    <name evidence="7" type="ORF">HUV48_05105</name>
</gene>
<dbReference type="AlphaFoldDB" id="A0A850H2G2"/>
<dbReference type="InterPro" id="IPR007016">
    <property type="entry name" value="O-antigen_ligase-rel_domated"/>
</dbReference>
<dbReference type="EMBL" id="JABWGV010000002">
    <property type="protein sequence ID" value="NVD44392.1"/>
    <property type="molecule type" value="Genomic_DNA"/>
</dbReference>
<feature type="transmembrane region" description="Helical" evidence="5">
    <location>
        <begin position="12"/>
        <end position="30"/>
    </location>
</feature>
<keyword evidence="3 5" id="KW-1133">Transmembrane helix</keyword>
<keyword evidence="7" id="KW-0436">Ligase</keyword>
<dbReference type="Pfam" id="PF04932">
    <property type="entry name" value="Wzy_C"/>
    <property type="match status" value="1"/>
</dbReference>
<feature type="transmembrane region" description="Helical" evidence="5">
    <location>
        <begin position="223"/>
        <end position="240"/>
    </location>
</feature>
<feature type="transmembrane region" description="Helical" evidence="5">
    <location>
        <begin position="124"/>
        <end position="142"/>
    </location>
</feature>
<feature type="transmembrane region" description="Helical" evidence="5">
    <location>
        <begin position="42"/>
        <end position="59"/>
    </location>
</feature>
<proteinExistence type="predicted"/>
<evidence type="ECO:0000313" key="8">
    <source>
        <dbReference type="Proteomes" id="UP000561438"/>
    </source>
</evidence>
<feature type="transmembrane region" description="Helical" evidence="5">
    <location>
        <begin position="403"/>
        <end position="422"/>
    </location>
</feature>
<dbReference type="InterPro" id="IPR051533">
    <property type="entry name" value="WaaL-like"/>
</dbReference>
<evidence type="ECO:0000256" key="4">
    <source>
        <dbReference type="ARBA" id="ARBA00023136"/>
    </source>
</evidence>
<evidence type="ECO:0000313" key="7">
    <source>
        <dbReference type="EMBL" id="NVD44392.1"/>
    </source>
</evidence>
<organism evidence="7 8">
    <name type="scientific">Qipengyuania atrilutea</name>
    <dbReference type="NCBI Taxonomy" id="2744473"/>
    <lineage>
        <taxon>Bacteria</taxon>
        <taxon>Pseudomonadati</taxon>
        <taxon>Pseudomonadota</taxon>
        <taxon>Alphaproteobacteria</taxon>
        <taxon>Sphingomonadales</taxon>
        <taxon>Erythrobacteraceae</taxon>
        <taxon>Qipengyuania</taxon>
    </lineage>
</organism>
<comment type="subcellular location">
    <subcellularLocation>
        <location evidence="1">Membrane</location>
        <topology evidence="1">Multi-pass membrane protein</topology>
    </subcellularLocation>
</comment>
<keyword evidence="8" id="KW-1185">Reference proteome</keyword>
<dbReference type="PANTHER" id="PTHR37422:SF23">
    <property type="entry name" value="TEICHURONIC ACID BIOSYNTHESIS PROTEIN TUAE"/>
    <property type="match status" value="1"/>
</dbReference>
<dbReference type="GO" id="GO:0016874">
    <property type="term" value="F:ligase activity"/>
    <property type="evidence" value="ECO:0007669"/>
    <property type="project" value="UniProtKB-KW"/>
</dbReference>
<comment type="caution">
    <text evidence="7">The sequence shown here is derived from an EMBL/GenBank/DDBJ whole genome shotgun (WGS) entry which is preliminary data.</text>
</comment>
<evidence type="ECO:0000256" key="1">
    <source>
        <dbReference type="ARBA" id="ARBA00004141"/>
    </source>
</evidence>
<keyword evidence="2 5" id="KW-0812">Transmembrane</keyword>
<feature type="transmembrane region" description="Helical" evidence="5">
    <location>
        <begin position="428"/>
        <end position="444"/>
    </location>
</feature>
<dbReference type="RefSeq" id="WP_176266735.1">
    <property type="nucleotide sequence ID" value="NZ_JABWGV010000002.1"/>
</dbReference>
<feature type="transmembrane region" description="Helical" evidence="5">
    <location>
        <begin position="278"/>
        <end position="297"/>
    </location>
</feature>
<feature type="transmembrane region" description="Helical" evidence="5">
    <location>
        <begin position="197"/>
        <end position="216"/>
    </location>
</feature>
<feature type="transmembrane region" description="Helical" evidence="5">
    <location>
        <begin position="367"/>
        <end position="391"/>
    </location>
</feature>
<evidence type="ECO:0000256" key="2">
    <source>
        <dbReference type="ARBA" id="ARBA00022692"/>
    </source>
</evidence>
<feature type="transmembrane region" description="Helical" evidence="5">
    <location>
        <begin position="246"/>
        <end position="266"/>
    </location>
</feature>
<keyword evidence="4 5" id="KW-0472">Membrane</keyword>
<sequence length="465" mass="51267">MIPTLRRTFSDAQSVPFWLLIALLSILWIFGGASRADVMAQPVTRMFAWAVLIVSIFTLKKIQRPASVIPSLILLSSVALCFLQLIPMPATWWTNLPGRDLLADSTSVIGAPAPWRPISISPSATVNALSSLIVPAVCLLLATQITTTRHWQIVTLLLGLFAVSSGIALIQFSGGRIDYPFINDLPGSVSANFANRNHFALIVAIGLLLVPAWVFARRERLKLRLLFASGLLPALLLLSLGTGSRAGILLSVLALFMGLFIARHDFIPYVARYPRKVVVPAGAILVIGIILIIFLSIDLDRAESVKRAIDMRSAEDLRVRSLPTLQEMIFRYFPFGAGMGTFDPAFRISEPNNILQPLYFNHAHNDWIEIVIDGGLAGLLLLCTGVAWFTIRSWKVWMQDPQNSLAQIGSSMMLLVMLASFVDYPARTPFVMAVLVLSAVWMSSSRPSRKIRKQDVGSFAPHRKL</sequence>